<evidence type="ECO:0000313" key="1">
    <source>
        <dbReference type="EMBL" id="THV00639.1"/>
    </source>
</evidence>
<evidence type="ECO:0000313" key="2">
    <source>
        <dbReference type="Proteomes" id="UP000297245"/>
    </source>
</evidence>
<reference evidence="1 2" key="1">
    <citation type="journal article" date="2019" name="Nat. Ecol. Evol.">
        <title>Megaphylogeny resolves global patterns of mushroom evolution.</title>
        <authorList>
            <person name="Varga T."/>
            <person name="Krizsan K."/>
            <person name="Foldi C."/>
            <person name="Dima B."/>
            <person name="Sanchez-Garcia M."/>
            <person name="Sanchez-Ramirez S."/>
            <person name="Szollosi G.J."/>
            <person name="Szarkandi J.G."/>
            <person name="Papp V."/>
            <person name="Albert L."/>
            <person name="Andreopoulos W."/>
            <person name="Angelini C."/>
            <person name="Antonin V."/>
            <person name="Barry K.W."/>
            <person name="Bougher N.L."/>
            <person name="Buchanan P."/>
            <person name="Buyck B."/>
            <person name="Bense V."/>
            <person name="Catcheside P."/>
            <person name="Chovatia M."/>
            <person name="Cooper J."/>
            <person name="Damon W."/>
            <person name="Desjardin D."/>
            <person name="Finy P."/>
            <person name="Geml J."/>
            <person name="Haridas S."/>
            <person name="Hughes K."/>
            <person name="Justo A."/>
            <person name="Karasinski D."/>
            <person name="Kautmanova I."/>
            <person name="Kiss B."/>
            <person name="Kocsube S."/>
            <person name="Kotiranta H."/>
            <person name="LaButti K.M."/>
            <person name="Lechner B.E."/>
            <person name="Liimatainen K."/>
            <person name="Lipzen A."/>
            <person name="Lukacs Z."/>
            <person name="Mihaltcheva S."/>
            <person name="Morgado L.N."/>
            <person name="Niskanen T."/>
            <person name="Noordeloos M.E."/>
            <person name="Ohm R.A."/>
            <person name="Ortiz-Santana B."/>
            <person name="Ovrebo C."/>
            <person name="Racz N."/>
            <person name="Riley R."/>
            <person name="Savchenko A."/>
            <person name="Shiryaev A."/>
            <person name="Soop K."/>
            <person name="Spirin V."/>
            <person name="Szebenyi C."/>
            <person name="Tomsovsky M."/>
            <person name="Tulloss R.E."/>
            <person name="Uehling J."/>
            <person name="Grigoriev I.V."/>
            <person name="Vagvolgyi C."/>
            <person name="Papp T."/>
            <person name="Martin F.M."/>
            <person name="Miettinen O."/>
            <person name="Hibbett D.S."/>
            <person name="Nagy L.G."/>
        </authorList>
    </citation>
    <scope>NUCLEOTIDE SEQUENCE [LARGE SCALE GENOMIC DNA]</scope>
    <source>
        <strain evidence="1 2">CBS 962.96</strain>
    </source>
</reference>
<proteinExistence type="predicted"/>
<dbReference type="EMBL" id="ML179101">
    <property type="protein sequence ID" value="THV00639.1"/>
    <property type="molecule type" value="Genomic_DNA"/>
</dbReference>
<protein>
    <submittedName>
        <fullName evidence="1">Uncharacterized protein</fullName>
    </submittedName>
</protein>
<keyword evidence="2" id="KW-1185">Reference proteome</keyword>
<dbReference type="AlphaFoldDB" id="A0A4S8MEV2"/>
<gene>
    <name evidence="1" type="ORF">K435DRAFT_854560</name>
</gene>
<accession>A0A4S8MEV2</accession>
<dbReference type="Proteomes" id="UP000297245">
    <property type="component" value="Unassembled WGS sequence"/>
</dbReference>
<name>A0A4S8MEV2_DENBC</name>
<sequence length="135" mass="15030">MAYAGNIVKLTFKLHPLPILDSMDLLKLKFFVREVTGINSCLATADELKQIKKAFLSIVQRSLVQKPGSPEQQHELTKKFDPTATTYAHLDLVTKMQNIKCNVLPGYLGTIPTYLKSNSLVIIILLAITTSRIST</sequence>
<organism evidence="1 2">
    <name type="scientific">Dendrothele bispora (strain CBS 962.96)</name>
    <dbReference type="NCBI Taxonomy" id="1314807"/>
    <lineage>
        <taxon>Eukaryota</taxon>
        <taxon>Fungi</taxon>
        <taxon>Dikarya</taxon>
        <taxon>Basidiomycota</taxon>
        <taxon>Agaricomycotina</taxon>
        <taxon>Agaricomycetes</taxon>
        <taxon>Agaricomycetidae</taxon>
        <taxon>Agaricales</taxon>
        <taxon>Agaricales incertae sedis</taxon>
        <taxon>Dendrothele</taxon>
    </lineage>
</organism>